<organism evidence="2 3">
    <name type="scientific">Adineta steineri</name>
    <dbReference type="NCBI Taxonomy" id="433720"/>
    <lineage>
        <taxon>Eukaryota</taxon>
        <taxon>Metazoa</taxon>
        <taxon>Spiralia</taxon>
        <taxon>Gnathifera</taxon>
        <taxon>Rotifera</taxon>
        <taxon>Eurotatoria</taxon>
        <taxon>Bdelloidea</taxon>
        <taxon>Adinetida</taxon>
        <taxon>Adinetidae</taxon>
        <taxon>Adineta</taxon>
    </lineage>
</organism>
<evidence type="ECO:0000313" key="2">
    <source>
        <dbReference type="EMBL" id="CAF1445296.1"/>
    </source>
</evidence>
<sequence length="98" mass="11680">MAMANNKTLCFTCNKDKITYPCEGCLNRFCLIHLPEHRQILNNELDLVTNEYNEFRQTINEQKQNPQNHLLIKQINLWEINSIEKIQQKSTRVQRIAH</sequence>
<dbReference type="EMBL" id="CAJNON010001253">
    <property type="protein sequence ID" value="CAF1445296.1"/>
    <property type="molecule type" value="Genomic_DNA"/>
</dbReference>
<keyword evidence="1" id="KW-0175">Coiled coil</keyword>
<evidence type="ECO:0000313" key="3">
    <source>
        <dbReference type="Proteomes" id="UP000663891"/>
    </source>
</evidence>
<dbReference type="AlphaFoldDB" id="A0A815P7I5"/>
<reference evidence="2" key="1">
    <citation type="submission" date="2021-02" db="EMBL/GenBank/DDBJ databases">
        <authorList>
            <person name="Nowell W R."/>
        </authorList>
    </citation>
    <scope>NUCLEOTIDE SEQUENCE</scope>
</reference>
<gene>
    <name evidence="2" type="ORF">VCS650_LOCUS39140</name>
</gene>
<protein>
    <submittedName>
        <fullName evidence="2">Uncharacterized protein</fullName>
    </submittedName>
</protein>
<comment type="caution">
    <text evidence="2">The sequence shown here is derived from an EMBL/GenBank/DDBJ whole genome shotgun (WGS) entry which is preliminary data.</text>
</comment>
<dbReference type="OrthoDB" id="10043161at2759"/>
<proteinExistence type="predicted"/>
<dbReference type="Proteomes" id="UP000663891">
    <property type="component" value="Unassembled WGS sequence"/>
</dbReference>
<feature type="coiled-coil region" evidence="1">
    <location>
        <begin position="38"/>
        <end position="65"/>
    </location>
</feature>
<accession>A0A815P7I5</accession>
<name>A0A815P7I5_9BILA</name>
<evidence type="ECO:0000256" key="1">
    <source>
        <dbReference type="SAM" id="Coils"/>
    </source>
</evidence>